<keyword evidence="2" id="KW-1185">Reference proteome</keyword>
<evidence type="ECO:0000313" key="2">
    <source>
        <dbReference type="Proteomes" id="UP000269396"/>
    </source>
</evidence>
<evidence type="ECO:0000313" key="1">
    <source>
        <dbReference type="EMBL" id="VDP61022.1"/>
    </source>
</evidence>
<sequence length="52" mass="6232">MRHNFLRKLNLRKLFRTSKSYVIERTNLRLDVLICVDNKANFDSATDTDLEF</sequence>
<name>A0A183PDN4_9TREM</name>
<reference evidence="1 2" key="1">
    <citation type="submission" date="2018-11" db="EMBL/GenBank/DDBJ databases">
        <authorList>
            <consortium name="Pathogen Informatics"/>
        </authorList>
    </citation>
    <scope>NUCLEOTIDE SEQUENCE [LARGE SCALE GENOMIC DNA]</scope>
    <source>
        <strain>Denwood</strain>
        <strain evidence="2">Zambia</strain>
    </source>
</reference>
<proteinExistence type="predicted"/>
<protein>
    <submittedName>
        <fullName evidence="1">Uncharacterized protein</fullName>
    </submittedName>
</protein>
<dbReference type="Proteomes" id="UP000269396">
    <property type="component" value="Unassembled WGS sequence"/>
</dbReference>
<organism evidence="1 2">
    <name type="scientific">Schistosoma mattheei</name>
    <dbReference type="NCBI Taxonomy" id="31246"/>
    <lineage>
        <taxon>Eukaryota</taxon>
        <taxon>Metazoa</taxon>
        <taxon>Spiralia</taxon>
        <taxon>Lophotrochozoa</taxon>
        <taxon>Platyhelminthes</taxon>
        <taxon>Trematoda</taxon>
        <taxon>Digenea</taxon>
        <taxon>Strigeidida</taxon>
        <taxon>Schistosomatoidea</taxon>
        <taxon>Schistosomatidae</taxon>
        <taxon>Schistosoma</taxon>
    </lineage>
</organism>
<accession>A0A183PDN4</accession>
<gene>
    <name evidence="1" type="ORF">SMTD_LOCUS12470</name>
</gene>
<dbReference type="AlphaFoldDB" id="A0A183PDN4"/>
<dbReference type="EMBL" id="UZAL01032471">
    <property type="protein sequence ID" value="VDP61022.1"/>
    <property type="molecule type" value="Genomic_DNA"/>
</dbReference>